<evidence type="ECO:0000256" key="4">
    <source>
        <dbReference type="ARBA" id="ARBA00022989"/>
    </source>
</evidence>
<dbReference type="PANTHER" id="PTHR46795">
    <property type="entry name" value="ABC TRANSPORTER PERMEASE-RELATED-RELATED"/>
    <property type="match status" value="1"/>
</dbReference>
<dbReference type="InterPro" id="IPR027022">
    <property type="entry name" value="ABC_permease_BceB-typ"/>
</dbReference>
<dbReference type="GO" id="GO:0055085">
    <property type="term" value="P:transmembrane transport"/>
    <property type="evidence" value="ECO:0007669"/>
    <property type="project" value="UniProtKB-UniRule"/>
</dbReference>
<evidence type="ECO:0000259" key="7">
    <source>
        <dbReference type="Pfam" id="PF02687"/>
    </source>
</evidence>
<comment type="similarity">
    <text evidence="6">Belongs to the ABC-4 integral membrane protein family.</text>
</comment>
<gene>
    <name evidence="8" type="ORF">COA08_20395</name>
</gene>
<dbReference type="InterPro" id="IPR052536">
    <property type="entry name" value="ABC-4_Integral_Memb_Prot"/>
</dbReference>
<feature type="transmembrane region" description="Helical" evidence="6">
    <location>
        <begin position="109"/>
        <end position="132"/>
    </location>
</feature>
<feature type="domain" description="ABC3 transporter permease C-terminal" evidence="7">
    <location>
        <begin position="69"/>
        <end position="181"/>
    </location>
</feature>
<keyword evidence="3 6" id="KW-0812">Transmembrane</keyword>
<dbReference type="Pfam" id="PF02687">
    <property type="entry name" value="FtsX"/>
    <property type="match status" value="1"/>
</dbReference>
<keyword evidence="2 6" id="KW-1003">Cell membrane</keyword>
<evidence type="ECO:0000313" key="8">
    <source>
        <dbReference type="EMBL" id="PGQ07255.1"/>
    </source>
</evidence>
<dbReference type="EMBL" id="NUJQ01000026">
    <property type="protein sequence ID" value="PGQ07255.1"/>
    <property type="molecule type" value="Genomic_DNA"/>
</dbReference>
<dbReference type="GO" id="GO:0005886">
    <property type="term" value="C:plasma membrane"/>
    <property type="evidence" value="ECO:0007669"/>
    <property type="project" value="UniProtKB-SubCell"/>
</dbReference>
<keyword evidence="5 6" id="KW-0472">Membrane</keyword>
<feature type="transmembrane region" description="Helical" evidence="6">
    <location>
        <begin position="20"/>
        <end position="41"/>
    </location>
</feature>
<comment type="subcellular location">
    <subcellularLocation>
        <location evidence="1 6">Cell membrane</location>
        <topology evidence="1 6">Multi-pass membrane protein</topology>
    </subcellularLocation>
</comment>
<evidence type="ECO:0000256" key="1">
    <source>
        <dbReference type="ARBA" id="ARBA00004651"/>
    </source>
</evidence>
<reference evidence="8 9" key="1">
    <citation type="submission" date="2017-09" db="EMBL/GenBank/DDBJ databases">
        <title>Large-scale bioinformatics analysis of Bacillus genomes uncovers conserved roles of natural products in bacterial physiology.</title>
        <authorList>
            <consortium name="Agbiome Team Llc"/>
            <person name="Bleich R.M."/>
            <person name="Grubbs K.J."/>
            <person name="Santa Maria K.C."/>
            <person name="Allen S.E."/>
            <person name="Farag S."/>
            <person name="Shank E.A."/>
            <person name="Bowers A."/>
        </authorList>
    </citation>
    <scope>NUCLEOTIDE SEQUENCE [LARGE SCALE GENOMIC DNA]</scope>
    <source>
        <strain evidence="8 9">AFS046104</strain>
    </source>
</reference>
<accession>A0A2B8SZX1</accession>
<feature type="transmembrane region" description="Helical" evidence="6">
    <location>
        <begin position="521"/>
        <end position="543"/>
    </location>
</feature>
<dbReference type="RefSeq" id="WP_097829335.1">
    <property type="nucleotide sequence ID" value="NZ_NTUE01000018.1"/>
</dbReference>
<dbReference type="Proteomes" id="UP000221438">
    <property type="component" value="Unassembled WGS sequence"/>
</dbReference>
<sequence>MTFRQFAFNNIFRNKRTYAAHFLSCAFSIMIFFTYALLLFHPDLQGELKSTSTTISAFGTLGFTISQGLIFVFSFFFILYSVSSFLKTRKKEFGILMMQGMSMRQLKKLLLIENMLIGLGSICIGIFIGLIFSKLVLLISASVLMISNGLPFYIPVQAVLLTVITFFFLFLIVSLVTFKMIKVTELVELIQAEEKPKPEPKASILLSLLSLISIGYGYISVFRFIPSTNFITLGMGVLLVIIGTYFLYTQCSVYILYLAKRSESFFLKRTNILTFSELIYRMKDNATMFFIVSIISAVAFTAIGTTAALGNRNLVWMTNPYTFLYESSENNKLVDKHLSILKKHLEDANIPYRMASSSNKFTESNVNVLKLSEYNELTRALGYQQETIEKEDEILLIPGRVSQKQEFKNGDYKKNIEVIQGDWTKTFRVKKTVGNLVLPHDPSSIYIAVQDHVYDEIPHTSNPKDENIQHRTYGFVVDDWIKTKEISNQLKNVFDKDLRDRDFYFEALTLNLLEAKQKNGLLLMASVLVGIVFFTFAASFIYFRLYTDLDRDQQQYKMISKMGLSKRELKRVVTRQLVLMFFLPIIIAVIHTVVAYMALQQLVDFSIINSSIVILISFICIQVLYFFITRWRYLQKLYKVMEQ</sequence>
<comment type="caution">
    <text evidence="8">The sequence shown here is derived from an EMBL/GenBank/DDBJ whole genome shotgun (WGS) entry which is preliminary data.</text>
</comment>
<keyword evidence="6" id="KW-0813">Transport</keyword>
<protein>
    <submittedName>
        <fullName evidence="8">ABC transporter permease</fullName>
    </submittedName>
</protein>
<evidence type="ECO:0000256" key="5">
    <source>
        <dbReference type="ARBA" id="ARBA00023136"/>
    </source>
</evidence>
<feature type="transmembrane region" description="Helical" evidence="6">
    <location>
        <begin position="577"/>
        <end position="599"/>
    </location>
</feature>
<dbReference type="InterPro" id="IPR003838">
    <property type="entry name" value="ABC3_permease_C"/>
</dbReference>
<keyword evidence="4 6" id="KW-1133">Transmembrane helix</keyword>
<dbReference type="AlphaFoldDB" id="A0A2B8SZX1"/>
<feature type="transmembrane region" description="Helical" evidence="6">
    <location>
        <begin position="152"/>
        <end position="181"/>
    </location>
</feature>
<name>A0A2B8SZX1_BACCE</name>
<dbReference type="PIRSF" id="PIRSF018968">
    <property type="entry name" value="ABC_permease_BceB"/>
    <property type="match status" value="1"/>
</dbReference>
<evidence type="ECO:0000256" key="2">
    <source>
        <dbReference type="ARBA" id="ARBA00022475"/>
    </source>
</evidence>
<evidence type="ECO:0000313" key="9">
    <source>
        <dbReference type="Proteomes" id="UP000221438"/>
    </source>
</evidence>
<feature type="transmembrane region" description="Helical" evidence="6">
    <location>
        <begin position="231"/>
        <end position="259"/>
    </location>
</feature>
<feature type="transmembrane region" description="Helical" evidence="6">
    <location>
        <begin position="202"/>
        <end position="225"/>
    </location>
</feature>
<evidence type="ECO:0000256" key="6">
    <source>
        <dbReference type="PIRNR" id="PIRNR018968"/>
    </source>
</evidence>
<dbReference type="PANTHER" id="PTHR46795:SF2">
    <property type="entry name" value="ABC TRANSPORTER, PERMEASE PROTEIN"/>
    <property type="match status" value="1"/>
</dbReference>
<feature type="transmembrane region" description="Helical" evidence="6">
    <location>
        <begin position="288"/>
        <end position="310"/>
    </location>
</feature>
<evidence type="ECO:0000256" key="3">
    <source>
        <dbReference type="ARBA" id="ARBA00022692"/>
    </source>
</evidence>
<feature type="transmembrane region" description="Helical" evidence="6">
    <location>
        <begin position="605"/>
        <end position="628"/>
    </location>
</feature>
<organism evidence="8 9">
    <name type="scientific">Bacillus cereus</name>
    <dbReference type="NCBI Taxonomy" id="1396"/>
    <lineage>
        <taxon>Bacteria</taxon>
        <taxon>Bacillati</taxon>
        <taxon>Bacillota</taxon>
        <taxon>Bacilli</taxon>
        <taxon>Bacillales</taxon>
        <taxon>Bacillaceae</taxon>
        <taxon>Bacillus</taxon>
        <taxon>Bacillus cereus group</taxon>
    </lineage>
</organism>
<proteinExistence type="inferred from homology"/>
<feature type="transmembrane region" description="Helical" evidence="6">
    <location>
        <begin position="61"/>
        <end position="88"/>
    </location>
</feature>